<evidence type="ECO:0000259" key="1">
    <source>
        <dbReference type="Pfam" id="PF02223"/>
    </source>
</evidence>
<name>A0ABX3H098_PAEBO</name>
<evidence type="ECO:0000313" key="3">
    <source>
        <dbReference type="Proteomes" id="UP000187412"/>
    </source>
</evidence>
<accession>A0ABX3H098</accession>
<protein>
    <recommendedName>
        <fullName evidence="1">Thymidylate kinase-like domain-containing protein</fullName>
    </recommendedName>
</protein>
<dbReference type="Pfam" id="PF02223">
    <property type="entry name" value="Thymidylate_kin"/>
    <property type="match status" value="1"/>
</dbReference>
<keyword evidence="3" id="KW-1185">Reference proteome</keyword>
<dbReference type="SUPFAM" id="SSF52540">
    <property type="entry name" value="P-loop containing nucleoside triphosphate hydrolases"/>
    <property type="match status" value="1"/>
</dbReference>
<dbReference type="Proteomes" id="UP000187412">
    <property type="component" value="Unassembled WGS sequence"/>
</dbReference>
<dbReference type="RefSeq" id="WP_076113412.1">
    <property type="nucleotide sequence ID" value="NZ_MPTB01000041.1"/>
</dbReference>
<dbReference type="Gene3D" id="3.40.50.300">
    <property type="entry name" value="P-loop containing nucleotide triphosphate hydrolases"/>
    <property type="match status" value="1"/>
</dbReference>
<dbReference type="EMBL" id="MPTB01000041">
    <property type="protein sequence ID" value="OMD42322.1"/>
    <property type="molecule type" value="Genomic_DNA"/>
</dbReference>
<dbReference type="InterPro" id="IPR039430">
    <property type="entry name" value="Thymidylate_kin-like_dom"/>
</dbReference>
<comment type="caution">
    <text evidence="2">The sequence shown here is derived from an EMBL/GenBank/DDBJ whole genome shotgun (WGS) entry which is preliminary data.</text>
</comment>
<proteinExistence type="predicted"/>
<gene>
    <name evidence="2" type="ORF">BSK56_25855</name>
</gene>
<sequence length="211" mass="24521">MEGISGSGKSHAIHQIVSHLQAHNCSIYVYEWNSNHTLRALVCFLDSKKFLSANMYSVLQWVGFLYDYFFRIIPRLLRGSIVICDRYIYTGLVRDLANQANPRLGKIVSALVKKPDVVFFFNLSPEICHSRMNARGKKLFHTNKSILNSNGIKDKELFYLRRCRRIYYRILHHLSEQGMLDVRTLKEGNEDILLGVDAYFGHHPIFNQKAR</sequence>
<evidence type="ECO:0000313" key="2">
    <source>
        <dbReference type="EMBL" id="OMD42322.1"/>
    </source>
</evidence>
<feature type="domain" description="Thymidylate kinase-like" evidence="1">
    <location>
        <begin position="2"/>
        <end position="149"/>
    </location>
</feature>
<dbReference type="InterPro" id="IPR027417">
    <property type="entry name" value="P-loop_NTPase"/>
</dbReference>
<reference evidence="2 3" key="1">
    <citation type="submission" date="2016-10" db="EMBL/GenBank/DDBJ databases">
        <title>Paenibacillus species isolates.</title>
        <authorList>
            <person name="Beno S.M."/>
        </authorList>
    </citation>
    <scope>NUCLEOTIDE SEQUENCE [LARGE SCALE GENOMIC DNA]</scope>
    <source>
        <strain evidence="2 3">FSL H7-0744</strain>
    </source>
</reference>
<organism evidence="2 3">
    <name type="scientific">Paenibacillus borealis</name>
    <dbReference type="NCBI Taxonomy" id="160799"/>
    <lineage>
        <taxon>Bacteria</taxon>
        <taxon>Bacillati</taxon>
        <taxon>Bacillota</taxon>
        <taxon>Bacilli</taxon>
        <taxon>Bacillales</taxon>
        <taxon>Paenibacillaceae</taxon>
        <taxon>Paenibacillus</taxon>
    </lineage>
</organism>